<protein>
    <submittedName>
        <fullName evidence="12">MotA/TolQ/ExbB proton channel family protein</fullName>
    </submittedName>
</protein>
<evidence type="ECO:0000256" key="8">
    <source>
        <dbReference type="RuleBase" id="RU004057"/>
    </source>
</evidence>
<evidence type="ECO:0000313" key="13">
    <source>
        <dbReference type="Proteomes" id="UP001500021"/>
    </source>
</evidence>
<feature type="chain" id="PRO_5046219971" evidence="10">
    <location>
        <begin position="28"/>
        <end position="452"/>
    </location>
</feature>
<evidence type="ECO:0000256" key="3">
    <source>
        <dbReference type="ARBA" id="ARBA00022475"/>
    </source>
</evidence>
<dbReference type="InterPro" id="IPR050790">
    <property type="entry name" value="ExbB/TolQ_transport"/>
</dbReference>
<feature type="transmembrane region" description="Helical" evidence="9">
    <location>
        <begin position="256"/>
        <end position="276"/>
    </location>
</feature>
<reference evidence="12 13" key="1">
    <citation type="journal article" date="2019" name="Int. J. Syst. Evol. Microbiol.">
        <title>The Global Catalogue of Microorganisms (GCM) 10K type strain sequencing project: providing services to taxonomists for standard genome sequencing and annotation.</title>
        <authorList>
            <consortium name="The Broad Institute Genomics Platform"/>
            <consortium name="The Broad Institute Genome Sequencing Center for Infectious Disease"/>
            <person name="Wu L."/>
            <person name="Ma J."/>
        </authorList>
    </citation>
    <scope>NUCLEOTIDE SEQUENCE [LARGE SCALE GENOMIC DNA]</scope>
    <source>
        <strain evidence="12 13">JCM 15608</strain>
    </source>
</reference>
<evidence type="ECO:0000256" key="5">
    <source>
        <dbReference type="ARBA" id="ARBA00022927"/>
    </source>
</evidence>
<keyword evidence="7 9" id="KW-0472">Membrane</keyword>
<dbReference type="Pfam" id="PF01618">
    <property type="entry name" value="MotA_ExbB"/>
    <property type="match status" value="1"/>
</dbReference>
<gene>
    <name evidence="12" type="ORF">GCM10009111_01800</name>
</gene>
<evidence type="ECO:0000313" key="12">
    <source>
        <dbReference type="EMBL" id="GAA0810604.1"/>
    </source>
</evidence>
<feature type="domain" description="MotA/TolQ/ExbB proton channel" evidence="11">
    <location>
        <begin position="339"/>
        <end position="440"/>
    </location>
</feature>
<dbReference type="RefSeq" id="WP_343813835.1">
    <property type="nucleotide sequence ID" value="NZ_BAAAFA010000001.1"/>
</dbReference>
<accession>A0ABN1L305</accession>
<feature type="signal peptide" evidence="10">
    <location>
        <begin position="1"/>
        <end position="27"/>
    </location>
</feature>
<keyword evidence="10" id="KW-0732">Signal</keyword>
<evidence type="ECO:0000256" key="6">
    <source>
        <dbReference type="ARBA" id="ARBA00022989"/>
    </source>
</evidence>
<keyword evidence="5 8" id="KW-0653">Protein transport</keyword>
<keyword evidence="4 9" id="KW-0812">Transmembrane</keyword>
<organism evidence="12 13">
    <name type="scientific">Colwellia asteriadis</name>
    <dbReference type="NCBI Taxonomy" id="517723"/>
    <lineage>
        <taxon>Bacteria</taxon>
        <taxon>Pseudomonadati</taxon>
        <taxon>Pseudomonadota</taxon>
        <taxon>Gammaproteobacteria</taxon>
        <taxon>Alteromonadales</taxon>
        <taxon>Colwelliaceae</taxon>
        <taxon>Colwellia</taxon>
    </lineage>
</organism>
<evidence type="ECO:0000256" key="10">
    <source>
        <dbReference type="SAM" id="SignalP"/>
    </source>
</evidence>
<evidence type="ECO:0000256" key="9">
    <source>
        <dbReference type="SAM" id="Phobius"/>
    </source>
</evidence>
<comment type="caution">
    <text evidence="12">The sequence shown here is derived from an EMBL/GenBank/DDBJ whole genome shotgun (WGS) entry which is preliminary data.</text>
</comment>
<dbReference type="InterPro" id="IPR002898">
    <property type="entry name" value="MotA_ExbB_proton_chnl"/>
</dbReference>
<dbReference type="EMBL" id="BAAAFA010000001">
    <property type="protein sequence ID" value="GAA0810604.1"/>
    <property type="molecule type" value="Genomic_DNA"/>
</dbReference>
<dbReference type="PANTHER" id="PTHR30625">
    <property type="entry name" value="PROTEIN TOLQ"/>
    <property type="match status" value="1"/>
</dbReference>
<proteinExistence type="inferred from homology"/>
<evidence type="ECO:0000256" key="7">
    <source>
        <dbReference type="ARBA" id="ARBA00023136"/>
    </source>
</evidence>
<keyword evidence="3" id="KW-1003">Cell membrane</keyword>
<keyword evidence="13" id="KW-1185">Reference proteome</keyword>
<sequence>MFNKINRSKLIRVFTVSGLLFSYSSYADDNLSKELVERITIAKKSLDTTQNSINKKATSLAKKIAVRQHDVKALREKAAVLQRIADEQLMSVAQLEKRVNQWSTQSNYQKQLLTSFAESSNLALDKLNQKNGEPVVDIKALAVMSAQLKAKLMPAWQEQQVISGAGAVEKVMSLTLGPVEVAYDTKALTGGPISRAIASEPRVLANIFNEQAIEELGSIQSSGAGLLTFDPTLGNAYKLLEKEEGVLGHIEKGGVWALPILFFGLLSFIVSIIKGVQLIRLPKIDMSLIDKIKSLINEYDASDDISHARLQENLSALALSSKGAQQKLFDIAYKTPISQERDDLLVAYLMEYKHKVERFIGAVATSAAIAPLLGLLGTVSGMISTFMMMTIFGTGDASTVSGGISEALITTELGLIVAIPSLIISALLSRRTKSYTAKLETNAIKLSKIDFA</sequence>
<dbReference type="PANTHER" id="PTHR30625:SF15">
    <property type="entry name" value="BIOPOLYMER TRANSPORT PROTEIN EXBB"/>
    <property type="match status" value="1"/>
</dbReference>
<feature type="transmembrane region" description="Helical" evidence="9">
    <location>
        <begin position="359"/>
        <end position="387"/>
    </location>
</feature>
<keyword evidence="6 9" id="KW-1133">Transmembrane helix</keyword>
<evidence type="ECO:0000259" key="11">
    <source>
        <dbReference type="Pfam" id="PF01618"/>
    </source>
</evidence>
<evidence type="ECO:0000256" key="4">
    <source>
        <dbReference type="ARBA" id="ARBA00022692"/>
    </source>
</evidence>
<comment type="subcellular location">
    <subcellularLocation>
        <location evidence="1">Cell membrane</location>
        <topology evidence="1">Multi-pass membrane protein</topology>
    </subcellularLocation>
    <subcellularLocation>
        <location evidence="8">Membrane</location>
        <topology evidence="8">Multi-pass membrane protein</topology>
    </subcellularLocation>
</comment>
<evidence type="ECO:0000256" key="2">
    <source>
        <dbReference type="ARBA" id="ARBA00022448"/>
    </source>
</evidence>
<feature type="transmembrane region" description="Helical" evidence="9">
    <location>
        <begin position="407"/>
        <end position="428"/>
    </location>
</feature>
<name>A0ABN1L305_9GAMM</name>
<keyword evidence="2 8" id="KW-0813">Transport</keyword>
<comment type="similarity">
    <text evidence="8">Belongs to the exbB/tolQ family.</text>
</comment>
<evidence type="ECO:0000256" key="1">
    <source>
        <dbReference type="ARBA" id="ARBA00004651"/>
    </source>
</evidence>
<dbReference type="Proteomes" id="UP001500021">
    <property type="component" value="Unassembled WGS sequence"/>
</dbReference>